<evidence type="ECO:0000313" key="11">
    <source>
        <dbReference type="EMBL" id="KAG7374855.1"/>
    </source>
</evidence>
<keyword evidence="4 9" id="KW-0812">Transmembrane</keyword>
<dbReference type="GO" id="GO:0005886">
    <property type="term" value="C:plasma membrane"/>
    <property type="evidence" value="ECO:0007669"/>
    <property type="project" value="UniProtKB-SubCell"/>
</dbReference>
<dbReference type="PANTHER" id="PTHR33281">
    <property type="entry name" value="UPF0187 PROTEIN YNEE"/>
    <property type="match status" value="1"/>
</dbReference>
<feature type="compositionally biased region" description="Polar residues" evidence="8">
    <location>
        <begin position="79"/>
        <end position="89"/>
    </location>
</feature>
<dbReference type="EMBL" id="JAGRRH010000001">
    <property type="protein sequence ID" value="KAG7374855.1"/>
    <property type="molecule type" value="Genomic_DNA"/>
</dbReference>
<keyword evidence="12" id="KW-1185">Reference proteome</keyword>
<feature type="signal peptide" evidence="10">
    <location>
        <begin position="1"/>
        <end position="22"/>
    </location>
</feature>
<evidence type="ECO:0000256" key="1">
    <source>
        <dbReference type="ARBA" id="ARBA00004651"/>
    </source>
</evidence>
<evidence type="ECO:0000313" key="12">
    <source>
        <dbReference type="Proteomes" id="UP000693970"/>
    </source>
</evidence>
<reference evidence="11" key="1">
    <citation type="journal article" date="2021" name="Sci. Rep.">
        <title>Diploid genomic architecture of Nitzschia inconspicua, an elite biomass production diatom.</title>
        <authorList>
            <person name="Oliver A."/>
            <person name="Podell S."/>
            <person name="Pinowska A."/>
            <person name="Traller J.C."/>
            <person name="Smith S.R."/>
            <person name="McClure R."/>
            <person name="Beliaev A."/>
            <person name="Bohutskyi P."/>
            <person name="Hill E.A."/>
            <person name="Rabines A."/>
            <person name="Zheng H."/>
            <person name="Allen L.Z."/>
            <person name="Kuo A."/>
            <person name="Grigoriev I.V."/>
            <person name="Allen A.E."/>
            <person name="Hazlebeck D."/>
            <person name="Allen E.E."/>
        </authorList>
    </citation>
    <scope>NUCLEOTIDE SEQUENCE</scope>
    <source>
        <strain evidence="11">Hildebrandi</strain>
    </source>
</reference>
<reference evidence="11" key="2">
    <citation type="submission" date="2021-04" db="EMBL/GenBank/DDBJ databases">
        <authorList>
            <person name="Podell S."/>
        </authorList>
    </citation>
    <scope>NUCLEOTIDE SEQUENCE</scope>
    <source>
        <strain evidence="11">Hildebrandi</strain>
    </source>
</reference>
<sequence length="587" mass="65018">MSTSAALLPALVLLCGVGCVTICNHPTSGGGFLVEAFSTTTTSSSSSMQTRNKLNNGVSSSTTLFSDYQKQLEEMTRGANGSSADSIGHQQAEHSPPKPMGSYLDSLSQPQEYYSSVQFEEAPLEEVAAAVTTTAASTAIVTPIASSPPAPVQSATTTTPPPPPPMKPTIKASSPAASIASKAAPMKIDSSPTLSATSPTISITLPVGLRPPKLEKPKNIKYGEESRKFRRTVYTHDDWERHRSPDRFVRNLVSITSSGVYKNMAREAILVTLLTVFVMVYNGCVTGYQDISGAYHDPIWSSPWLPPLTLPLQVFTLTSPSLSLLLAYRTNTAYQRWDEARKNWGMNINHTRDLVRMGNAYYDRTAATEEERQEDLKRLSLCTWAFVRSMKRHLSPEAEDEAEFKAELYEKLPKNQAQAIIKAAHRPNRALYDLSMAIENLPMHFLRKNEMHAALTIFEDNLGSSERLLTSPVPLFYNRHTARFLSVWLLLVPFALWEPFGFMWNHVGMLPTMAVVTLLLFGIEELATQMEEPFTILPMQAFCDKIGNWCNEIVSWKDGDNGVESNQSFQGFVDLKHSQEPSSSASY</sequence>
<dbReference type="PANTHER" id="PTHR33281:SF19">
    <property type="entry name" value="VOLTAGE-DEPENDENT ANION CHANNEL-FORMING PROTEIN YNEE"/>
    <property type="match status" value="1"/>
</dbReference>
<protein>
    <submittedName>
        <fullName evidence="11">Bestrophin, RFP-TM, chloride channel</fullName>
    </submittedName>
</protein>
<feature type="transmembrane region" description="Helical" evidence="9">
    <location>
        <begin position="268"/>
        <end position="288"/>
    </location>
</feature>
<dbReference type="Pfam" id="PF25539">
    <property type="entry name" value="Bestrophin_2"/>
    <property type="match status" value="1"/>
</dbReference>
<feature type="transmembrane region" description="Helical" evidence="9">
    <location>
        <begin position="308"/>
        <end position="328"/>
    </location>
</feature>
<organism evidence="11 12">
    <name type="scientific">Nitzschia inconspicua</name>
    <dbReference type="NCBI Taxonomy" id="303405"/>
    <lineage>
        <taxon>Eukaryota</taxon>
        <taxon>Sar</taxon>
        <taxon>Stramenopiles</taxon>
        <taxon>Ochrophyta</taxon>
        <taxon>Bacillariophyta</taxon>
        <taxon>Bacillariophyceae</taxon>
        <taxon>Bacillariophycidae</taxon>
        <taxon>Bacillariales</taxon>
        <taxon>Bacillariaceae</taxon>
        <taxon>Nitzschia</taxon>
    </lineage>
</organism>
<dbReference type="Proteomes" id="UP000693970">
    <property type="component" value="Unassembled WGS sequence"/>
</dbReference>
<keyword evidence="7 9" id="KW-0472">Membrane</keyword>
<proteinExistence type="predicted"/>
<dbReference type="AlphaFoldDB" id="A0A9K3M6W6"/>
<evidence type="ECO:0000256" key="7">
    <source>
        <dbReference type="ARBA" id="ARBA00023136"/>
    </source>
</evidence>
<keyword evidence="10" id="KW-0732">Signal</keyword>
<dbReference type="OrthoDB" id="1368at2759"/>
<keyword evidence="3" id="KW-1003">Cell membrane</keyword>
<evidence type="ECO:0000256" key="9">
    <source>
        <dbReference type="SAM" id="Phobius"/>
    </source>
</evidence>
<keyword evidence="5 9" id="KW-1133">Transmembrane helix</keyword>
<evidence type="ECO:0000256" key="10">
    <source>
        <dbReference type="SAM" id="SignalP"/>
    </source>
</evidence>
<evidence type="ECO:0000256" key="4">
    <source>
        <dbReference type="ARBA" id="ARBA00022692"/>
    </source>
</evidence>
<dbReference type="GO" id="GO:0005254">
    <property type="term" value="F:chloride channel activity"/>
    <property type="evidence" value="ECO:0007669"/>
    <property type="project" value="InterPro"/>
</dbReference>
<feature type="region of interest" description="Disordered" evidence="8">
    <location>
        <begin position="144"/>
        <end position="172"/>
    </location>
</feature>
<evidence type="ECO:0000256" key="5">
    <source>
        <dbReference type="ARBA" id="ARBA00022989"/>
    </source>
</evidence>
<comment type="subcellular location">
    <subcellularLocation>
        <location evidence="1">Cell membrane</location>
        <topology evidence="1">Multi-pass membrane protein</topology>
    </subcellularLocation>
</comment>
<comment type="caution">
    <text evidence="11">The sequence shown here is derived from an EMBL/GenBank/DDBJ whole genome shotgun (WGS) entry which is preliminary data.</text>
</comment>
<feature type="chain" id="PRO_5039938081" evidence="10">
    <location>
        <begin position="23"/>
        <end position="587"/>
    </location>
</feature>
<feature type="transmembrane region" description="Helical" evidence="9">
    <location>
        <begin position="481"/>
        <end position="497"/>
    </location>
</feature>
<evidence type="ECO:0000256" key="6">
    <source>
        <dbReference type="ARBA" id="ARBA00023065"/>
    </source>
</evidence>
<evidence type="ECO:0000256" key="8">
    <source>
        <dbReference type="SAM" id="MobiDB-lite"/>
    </source>
</evidence>
<keyword evidence="2" id="KW-0813">Transport</keyword>
<feature type="region of interest" description="Disordered" evidence="8">
    <location>
        <begin position="76"/>
        <end position="106"/>
    </location>
</feature>
<keyword evidence="6" id="KW-0406">Ion transport</keyword>
<gene>
    <name evidence="11" type="ORF">IV203_013950</name>
</gene>
<evidence type="ECO:0000256" key="2">
    <source>
        <dbReference type="ARBA" id="ARBA00022448"/>
    </source>
</evidence>
<evidence type="ECO:0000256" key="3">
    <source>
        <dbReference type="ARBA" id="ARBA00022475"/>
    </source>
</evidence>
<dbReference type="InterPro" id="IPR044669">
    <property type="entry name" value="YneE/VCCN1/2-like"/>
</dbReference>
<name>A0A9K3M6W6_9STRA</name>
<accession>A0A9K3M6W6</accession>